<keyword evidence="1 4" id="KW-0349">Heme</keyword>
<protein>
    <submittedName>
        <fullName evidence="8">Cytochrome c</fullName>
    </submittedName>
</protein>
<dbReference type="Proteomes" id="UP001168528">
    <property type="component" value="Unassembled WGS sequence"/>
</dbReference>
<keyword evidence="2 4" id="KW-0479">Metal-binding</keyword>
<dbReference type="InterPro" id="IPR036909">
    <property type="entry name" value="Cyt_c-like_dom_sf"/>
</dbReference>
<dbReference type="RefSeq" id="WP_302038994.1">
    <property type="nucleotide sequence ID" value="NZ_JAUKPO010000010.1"/>
</dbReference>
<evidence type="ECO:0000259" key="7">
    <source>
        <dbReference type="PROSITE" id="PS51007"/>
    </source>
</evidence>
<keyword evidence="3 4" id="KW-0408">Iron</keyword>
<evidence type="ECO:0000256" key="1">
    <source>
        <dbReference type="ARBA" id="ARBA00022617"/>
    </source>
</evidence>
<dbReference type="PROSITE" id="PS51007">
    <property type="entry name" value="CYTC"/>
    <property type="match status" value="1"/>
</dbReference>
<organism evidence="8 9">
    <name type="scientific">Rhodocytophaga aerolata</name>
    <dbReference type="NCBI Taxonomy" id="455078"/>
    <lineage>
        <taxon>Bacteria</taxon>
        <taxon>Pseudomonadati</taxon>
        <taxon>Bacteroidota</taxon>
        <taxon>Cytophagia</taxon>
        <taxon>Cytophagales</taxon>
        <taxon>Rhodocytophagaceae</taxon>
        <taxon>Rhodocytophaga</taxon>
    </lineage>
</organism>
<gene>
    <name evidence="8" type="ORF">Q0590_18105</name>
</gene>
<feature type="domain" description="Cytochrome c" evidence="7">
    <location>
        <begin position="76"/>
        <end position="164"/>
    </location>
</feature>
<name>A0ABT8RAB4_9BACT</name>
<evidence type="ECO:0000313" key="8">
    <source>
        <dbReference type="EMBL" id="MDO1448193.1"/>
    </source>
</evidence>
<feature type="region of interest" description="Disordered" evidence="5">
    <location>
        <begin position="35"/>
        <end position="60"/>
    </location>
</feature>
<feature type="chain" id="PRO_5045293546" evidence="6">
    <location>
        <begin position="27"/>
        <end position="164"/>
    </location>
</feature>
<dbReference type="Gene3D" id="1.10.760.10">
    <property type="entry name" value="Cytochrome c-like domain"/>
    <property type="match status" value="1"/>
</dbReference>
<keyword evidence="6" id="KW-0732">Signal</keyword>
<evidence type="ECO:0000256" key="6">
    <source>
        <dbReference type="SAM" id="SignalP"/>
    </source>
</evidence>
<dbReference type="EMBL" id="JAUKPO010000010">
    <property type="protein sequence ID" value="MDO1448193.1"/>
    <property type="molecule type" value="Genomic_DNA"/>
</dbReference>
<proteinExistence type="predicted"/>
<dbReference type="PROSITE" id="PS51257">
    <property type="entry name" value="PROKAR_LIPOPROTEIN"/>
    <property type="match status" value="1"/>
</dbReference>
<sequence length="164" mass="18039">MRRLFSYSFLKPFLLTGVFSAFIWIAACTSENKAEQATNTAEPVTTTAPAETAPVASDKGTGPISNVELAAAPDTALVSKGKVIFEGKCSACHKFGERYVGPDLAGVTARRKPEWIMNMMLNPQEMLQKDAVAQELLAQFMTQMPNQNLTEQEARAVLEYFRTK</sequence>
<comment type="caution">
    <text evidence="8">The sequence shown here is derived from an EMBL/GenBank/DDBJ whole genome shotgun (WGS) entry which is preliminary data.</text>
</comment>
<dbReference type="SUPFAM" id="SSF46626">
    <property type="entry name" value="Cytochrome c"/>
    <property type="match status" value="1"/>
</dbReference>
<reference evidence="8" key="1">
    <citation type="submission" date="2023-07" db="EMBL/GenBank/DDBJ databases">
        <title>The genome sequence of Rhodocytophaga aerolata KACC 12507.</title>
        <authorList>
            <person name="Zhang X."/>
        </authorList>
    </citation>
    <scope>NUCLEOTIDE SEQUENCE</scope>
    <source>
        <strain evidence="8">KACC 12507</strain>
    </source>
</reference>
<accession>A0ABT8RAB4</accession>
<evidence type="ECO:0000256" key="3">
    <source>
        <dbReference type="ARBA" id="ARBA00023004"/>
    </source>
</evidence>
<evidence type="ECO:0000313" key="9">
    <source>
        <dbReference type="Proteomes" id="UP001168528"/>
    </source>
</evidence>
<evidence type="ECO:0000256" key="5">
    <source>
        <dbReference type="SAM" id="MobiDB-lite"/>
    </source>
</evidence>
<feature type="compositionally biased region" description="Low complexity" evidence="5">
    <location>
        <begin position="37"/>
        <end position="56"/>
    </location>
</feature>
<dbReference type="Pfam" id="PF00034">
    <property type="entry name" value="Cytochrom_C"/>
    <property type="match status" value="1"/>
</dbReference>
<feature type="signal peptide" evidence="6">
    <location>
        <begin position="1"/>
        <end position="26"/>
    </location>
</feature>
<dbReference type="InterPro" id="IPR009056">
    <property type="entry name" value="Cyt_c-like_dom"/>
</dbReference>
<evidence type="ECO:0000256" key="2">
    <source>
        <dbReference type="ARBA" id="ARBA00022723"/>
    </source>
</evidence>
<keyword evidence="9" id="KW-1185">Reference proteome</keyword>
<evidence type="ECO:0000256" key="4">
    <source>
        <dbReference type="PROSITE-ProRule" id="PRU00433"/>
    </source>
</evidence>